<dbReference type="NCBIfam" id="TIGR01644">
    <property type="entry name" value="phage_P2_V"/>
    <property type="match status" value="1"/>
</dbReference>
<sequence length="175" mass="17642">MEESDIHGRIGDLIRLGTIDSIDLASATAVFRAGDLTSPPLPWLEWAGAFRSWSPPSAGEQVLLLCPEADIAAGVIVRGLYSSAAPAPASDASHQIHGAAGLVITLTEDGIAITAPGDVAIKGNVAITGDVSIDGDASLTGKLTAETDVISTGISLKDHKHSGVAAGSALSGKPQ</sequence>
<dbReference type="Pfam" id="PF18946">
    <property type="entry name" value="Apex"/>
    <property type="match status" value="1"/>
</dbReference>
<evidence type="ECO:0000313" key="3">
    <source>
        <dbReference type="Proteomes" id="UP001484535"/>
    </source>
</evidence>
<keyword evidence="3" id="KW-1185">Reference proteome</keyword>
<gene>
    <name evidence="2" type="ORF">ABDJ38_01700</name>
</gene>
<protein>
    <submittedName>
        <fullName evidence="2">Phage baseplate assembly protein V</fullName>
    </submittedName>
</protein>
<comment type="caution">
    <text evidence="2">The sequence shown here is derived from an EMBL/GenBank/DDBJ whole genome shotgun (WGS) entry which is preliminary data.</text>
</comment>
<evidence type="ECO:0000259" key="1">
    <source>
        <dbReference type="Pfam" id="PF04717"/>
    </source>
</evidence>
<dbReference type="Proteomes" id="UP001484535">
    <property type="component" value="Unassembled WGS sequence"/>
</dbReference>
<reference evidence="2 3" key="1">
    <citation type="submission" date="2024-05" db="EMBL/GenBank/DDBJ databases">
        <authorList>
            <person name="Park S."/>
        </authorList>
    </citation>
    <scope>NUCLEOTIDE SEQUENCE [LARGE SCALE GENOMIC DNA]</scope>
    <source>
        <strain evidence="2 3">DGU5</strain>
    </source>
</reference>
<dbReference type="InterPro" id="IPR044033">
    <property type="entry name" value="GpV-like_apex"/>
</dbReference>
<dbReference type="RefSeq" id="WP_346783346.1">
    <property type="nucleotide sequence ID" value="NZ_JBDLBR010000001.1"/>
</dbReference>
<proteinExistence type="predicted"/>
<dbReference type="Pfam" id="PF04717">
    <property type="entry name" value="Phage_base_V"/>
    <property type="match status" value="1"/>
</dbReference>
<organism evidence="2 3">
    <name type="scientific">Aurantiacibacter flavus</name>
    <dbReference type="NCBI Taxonomy" id="3145232"/>
    <lineage>
        <taxon>Bacteria</taxon>
        <taxon>Pseudomonadati</taxon>
        <taxon>Pseudomonadota</taxon>
        <taxon>Alphaproteobacteria</taxon>
        <taxon>Sphingomonadales</taxon>
        <taxon>Erythrobacteraceae</taxon>
        <taxon>Aurantiacibacter</taxon>
    </lineage>
</organism>
<dbReference type="EMBL" id="JBDLBR010000001">
    <property type="protein sequence ID" value="MEN7535885.1"/>
    <property type="molecule type" value="Genomic_DNA"/>
</dbReference>
<accession>A0ABV0CT21</accession>
<dbReference type="InterPro" id="IPR037026">
    <property type="entry name" value="Vgr_OB-fold_dom_sf"/>
</dbReference>
<feature type="domain" description="Gp5/Type VI secretion system Vgr protein OB-fold" evidence="1">
    <location>
        <begin position="45"/>
        <end position="81"/>
    </location>
</feature>
<dbReference type="InterPro" id="IPR013046">
    <property type="entry name" value="GpV/Gp45"/>
</dbReference>
<dbReference type="InterPro" id="IPR006531">
    <property type="entry name" value="Gp5/Vgr_OB"/>
</dbReference>
<evidence type="ECO:0000313" key="2">
    <source>
        <dbReference type="EMBL" id="MEN7535885.1"/>
    </source>
</evidence>
<dbReference type="Gene3D" id="2.40.50.230">
    <property type="entry name" value="Gp5 N-terminal domain"/>
    <property type="match status" value="1"/>
</dbReference>
<name>A0ABV0CT21_9SPHN</name>